<protein>
    <submittedName>
        <fullName evidence="8">Interferon alpha-inducible protein 27-like protein 2A</fullName>
    </submittedName>
</protein>
<evidence type="ECO:0000313" key="8">
    <source>
        <dbReference type="Ensembl" id="ENSLOCP00000001692.1"/>
    </source>
</evidence>
<dbReference type="Pfam" id="PF06140">
    <property type="entry name" value="Ifi-6-16"/>
    <property type="match status" value="1"/>
</dbReference>
<dbReference type="STRING" id="7918.ENSLOCP00000001692"/>
<keyword evidence="4 6" id="KW-1133">Transmembrane helix</keyword>
<dbReference type="Ensembl" id="ENSLOCT00000001697.1">
    <property type="protein sequence ID" value="ENSLOCP00000001692.1"/>
    <property type="gene ID" value="ENSLOCG00000001484.1"/>
</dbReference>
<dbReference type="AlphaFoldDB" id="W5LZY5"/>
<evidence type="ECO:0000256" key="5">
    <source>
        <dbReference type="ARBA" id="ARBA00023136"/>
    </source>
</evidence>
<feature type="transmembrane region" description="Helical" evidence="6">
    <location>
        <begin position="36"/>
        <end position="62"/>
    </location>
</feature>
<dbReference type="InterPro" id="IPR009311">
    <property type="entry name" value="IFI6/IFI27-like"/>
</dbReference>
<reference evidence="8" key="2">
    <citation type="submission" date="2025-08" db="UniProtKB">
        <authorList>
            <consortium name="Ensembl"/>
        </authorList>
    </citation>
    <scope>IDENTIFICATION</scope>
</reference>
<dbReference type="GO" id="GO:0031966">
    <property type="term" value="C:mitochondrial membrane"/>
    <property type="evidence" value="ECO:0000318"/>
    <property type="project" value="GO_Central"/>
</dbReference>
<dbReference type="OMA" id="CACAHHT"/>
<evidence type="ECO:0000256" key="7">
    <source>
        <dbReference type="SAM" id="SignalP"/>
    </source>
</evidence>
<reference evidence="9" key="1">
    <citation type="submission" date="2011-12" db="EMBL/GenBank/DDBJ databases">
        <title>The Draft Genome of Lepisosteus oculatus.</title>
        <authorList>
            <consortium name="The Broad Institute Genome Assembly &amp; Analysis Group"/>
            <consortium name="Computational R&amp;D Group"/>
            <consortium name="and Sequencing Platform"/>
            <person name="Di Palma F."/>
            <person name="Alfoldi J."/>
            <person name="Johnson J."/>
            <person name="Berlin A."/>
            <person name="Gnerre S."/>
            <person name="Jaffe D."/>
            <person name="MacCallum I."/>
            <person name="Young S."/>
            <person name="Walker B.J."/>
            <person name="Lander E.S."/>
            <person name="Lindblad-Toh K."/>
        </authorList>
    </citation>
    <scope>NUCLEOTIDE SEQUENCE [LARGE SCALE GENOMIC DNA]</scope>
</reference>
<evidence type="ECO:0000256" key="4">
    <source>
        <dbReference type="ARBA" id="ARBA00022989"/>
    </source>
</evidence>
<feature type="signal peptide" evidence="7">
    <location>
        <begin position="1"/>
        <end position="20"/>
    </location>
</feature>
<dbReference type="InParanoid" id="W5LZY5"/>
<evidence type="ECO:0000313" key="9">
    <source>
        <dbReference type="Proteomes" id="UP000018468"/>
    </source>
</evidence>
<reference evidence="8" key="3">
    <citation type="submission" date="2025-09" db="UniProtKB">
        <authorList>
            <consortium name="Ensembl"/>
        </authorList>
    </citation>
    <scope>IDENTIFICATION</scope>
</reference>
<organism evidence="8 9">
    <name type="scientific">Lepisosteus oculatus</name>
    <name type="common">Spotted gar</name>
    <dbReference type="NCBI Taxonomy" id="7918"/>
    <lineage>
        <taxon>Eukaryota</taxon>
        <taxon>Metazoa</taxon>
        <taxon>Chordata</taxon>
        <taxon>Craniata</taxon>
        <taxon>Vertebrata</taxon>
        <taxon>Euteleostomi</taxon>
        <taxon>Actinopterygii</taxon>
        <taxon>Neopterygii</taxon>
        <taxon>Holostei</taxon>
        <taxon>Semionotiformes</taxon>
        <taxon>Lepisosteidae</taxon>
        <taxon>Lepisosteus</taxon>
    </lineage>
</organism>
<accession>W5LZY5</accession>
<keyword evidence="9" id="KW-1185">Reference proteome</keyword>
<dbReference type="KEGG" id="loc:102686519"/>
<evidence type="ECO:0000256" key="1">
    <source>
        <dbReference type="ARBA" id="ARBA00004141"/>
    </source>
</evidence>
<keyword evidence="5 6" id="KW-0472">Membrane</keyword>
<sequence>MSQKTYALLLAAMICSAAVAKEEKSRWSWTDIGIAAAGGVVAVAAAPVALGAAGFTSAGIAAGSLAAQMMSSAAIANGGGVALGGVVAALQSAGTGIAVYKTAAAGAAATYAAKKYLEGDE</sequence>
<keyword evidence="3 6" id="KW-0812">Transmembrane</keyword>
<dbReference type="Proteomes" id="UP000018468">
    <property type="component" value="Linkage group LG2"/>
</dbReference>
<comment type="subcellular location">
    <subcellularLocation>
        <location evidence="1">Membrane</location>
        <topology evidence="1">Multi-pass membrane protein</topology>
    </subcellularLocation>
</comment>
<evidence type="ECO:0000256" key="2">
    <source>
        <dbReference type="ARBA" id="ARBA00007262"/>
    </source>
</evidence>
<dbReference type="GO" id="GO:0097193">
    <property type="term" value="P:intrinsic apoptotic signaling pathway"/>
    <property type="evidence" value="ECO:0000318"/>
    <property type="project" value="GO_Central"/>
</dbReference>
<dbReference type="PANTHER" id="PTHR16932">
    <property type="entry name" value="INTERFERON ALPHA-INDUCIBLE PROTEIN 27"/>
    <property type="match status" value="1"/>
</dbReference>
<proteinExistence type="inferred from homology"/>
<dbReference type="InterPro" id="IPR038213">
    <property type="entry name" value="IFI6/IFI27-like_sf"/>
</dbReference>
<dbReference type="eggNOG" id="ENOG502S85T">
    <property type="taxonomic scope" value="Eukaryota"/>
</dbReference>
<keyword evidence="7" id="KW-0732">Signal</keyword>
<dbReference type="HOGENOM" id="CLU_2037297_0_0_1"/>
<dbReference type="GeneTree" id="ENSGT01140000282763"/>
<dbReference type="EMBL" id="AHAT01023389">
    <property type="status" value="NOT_ANNOTATED_CDS"/>
    <property type="molecule type" value="Genomic_DNA"/>
</dbReference>
<dbReference type="Gene3D" id="6.10.110.10">
    <property type="match status" value="1"/>
</dbReference>
<dbReference type="GO" id="GO:0060090">
    <property type="term" value="F:molecular adaptor activity"/>
    <property type="evidence" value="ECO:0000318"/>
    <property type="project" value="GO_Central"/>
</dbReference>
<evidence type="ECO:0000256" key="3">
    <source>
        <dbReference type="ARBA" id="ARBA00022692"/>
    </source>
</evidence>
<dbReference type="GeneID" id="102686519"/>
<name>W5LZY5_LEPOC</name>
<evidence type="ECO:0000256" key="6">
    <source>
        <dbReference type="SAM" id="Phobius"/>
    </source>
</evidence>
<dbReference type="PANTHER" id="PTHR16932:SF18">
    <property type="entry name" value="INTERFERON, ALPHA-INDUCIBLE PROTEIN 27-LIKE 2"/>
    <property type="match status" value="1"/>
</dbReference>
<dbReference type="Bgee" id="ENSLOCG00000001484">
    <property type="expression patterns" value="Expressed in pharyngeal gill and 13 other cell types or tissues"/>
</dbReference>
<feature type="chain" id="PRO_5004867401" evidence="7">
    <location>
        <begin position="21"/>
        <end position="121"/>
    </location>
</feature>
<comment type="similarity">
    <text evidence="2">Belongs to the IFI6/IFI27 family.</text>
</comment>